<keyword evidence="9" id="KW-0520">NAD</keyword>
<evidence type="ECO:0000256" key="1">
    <source>
        <dbReference type="ARBA" id="ARBA00004370"/>
    </source>
</evidence>
<evidence type="ECO:0000256" key="7">
    <source>
        <dbReference type="ARBA" id="ARBA00023136"/>
    </source>
</evidence>
<reference evidence="10" key="1">
    <citation type="journal article" date="2015" name="PLoS ONE">
        <title>The Asian Rice Gall Midge (Orseolia oryzae) Mitogenome Has Evolved Novel Gene Boundaries and Tandem Repeats That Distinguish Its Biotypes.</title>
        <authorList>
            <person name="Atray I."/>
            <person name="Bentur J.S."/>
            <person name="Nair S."/>
        </authorList>
    </citation>
    <scope>NUCLEOTIDE SEQUENCE</scope>
</reference>
<proteinExistence type="inferred from homology"/>
<feature type="transmembrane region" description="Helical" evidence="9">
    <location>
        <begin position="85"/>
        <end position="103"/>
    </location>
</feature>
<keyword evidence="9" id="KW-1278">Translocase</keyword>
<gene>
    <name evidence="10" type="primary">ND3</name>
</gene>
<dbReference type="GO" id="GO:0008137">
    <property type="term" value="F:NADH dehydrogenase (ubiquinone) activity"/>
    <property type="evidence" value="ECO:0007669"/>
    <property type="project" value="UniProtKB-UniRule"/>
</dbReference>
<dbReference type="PANTHER" id="PTHR11058">
    <property type="entry name" value="NADH-UBIQUINONE OXIDOREDUCTASE CHAIN 3"/>
    <property type="match status" value="1"/>
</dbReference>
<keyword evidence="4 9" id="KW-0813">Transport</keyword>
<evidence type="ECO:0000256" key="2">
    <source>
        <dbReference type="ARBA" id="ARBA00008472"/>
    </source>
</evidence>
<keyword evidence="9" id="KW-0830">Ubiquinone</keyword>
<feature type="transmembrane region" description="Helical" evidence="9">
    <location>
        <begin position="6"/>
        <end position="24"/>
    </location>
</feature>
<evidence type="ECO:0000313" key="10">
    <source>
        <dbReference type="EMBL" id="AJP00045.1"/>
    </source>
</evidence>
<keyword evidence="9" id="KW-0249">Electron transport</keyword>
<keyword evidence="7 9" id="KW-0472">Membrane</keyword>
<dbReference type="EMBL" id="KM888183">
    <property type="protein sequence ID" value="AJP00045.1"/>
    <property type="molecule type" value="Genomic_DNA"/>
</dbReference>
<dbReference type="GO" id="GO:0031966">
    <property type="term" value="C:mitochondrial membrane"/>
    <property type="evidence" value="ECO:0007669"/>
    <property type="project" value="UniProtKB-SubCell"/>
</dbReference>
<keyword evidence="5 9" id="KW-0812">Transmembrane</keyword>
<keyword evidence="9 10" id="KW-0496">Mitochondrion</keyword>
<dbReference type="InterPro" id="IPR000440">
    <property type="entry name" value="NADH_UbQ/plastoQ_OxRdtase_su3"/>
</dbReference>
<evidence type="ECO:0000256" key="6">
    <source>
        <dbReference type="ARBA" id="ARBA00022989"/>
    </source>
</evidence>
<evidence type="ECO:0000256" key="5">
    <source>
        <dbReference type="ARBA" id="ARBA00022692"/>
    </source>
</evidence>
<comment type="catalytic activity">
    <reaction evidence="8 9">
        <text>a ubiquinone + NADH + 5 H(+)(in) = a ubiquinol + NAD(+) + 4 H(+)(out)</text>
        <dbReference type="Rhea" id="RHEA:29091"/>
        <dbReference type="Rhea" id="RHEA-COMP:9565"/>
        <dbReference type="Rhea" id="RHEA-COMP:9566"/>
        <dbReference type="ChEBI" id="CHEBI:15378"/>
        <dbReference type="ChEBI" id="CHEBI:16389"/>
        <dbReference type="ChEBI" id="CHEBI:17976"/>
        <dbReference type="ChEBI" id="CHEBI:57540"/>
        <dbReference type="ChEBI" id="CHEBI:57945"/>
        <dbReference type="EC" id="7.1.1.2"/>
    </reaction>
</comment>
<comment type="function">
    <text evidence="9">Core subunit of the mitochondrial membrane respiratory chain NADH dehydrogenase (Complex I) which catalyzes electron transfer from NADH through the respiratory chain, using ubiquinone as an electron acceptor. Essential for the catalytic activity of complex I.</text>
</comment>
<feature type="transmembrane region" description="Helical" evidence="9">
    <location>
        <begin position="54"/>
        <end position="79"/>
    </location>
</feature>
<dbReference type="EC" id="7.1.1.2" evidence="9"/>
<evidence type="ECO:0000256" key="3">
    <source>
        <dbReference type="ARBA" id="ARBA00021007"/>
    </source>
</evidence>
<comment type="subcellular location">
    <subcellularLocation>
        <location evidence="1">Membrane</location>
    </subcellularLocation>
    <subcellularLocation>
        <location evidence="9">Mitochondrion membrane</location>
        <topology evidence="9">Multi-pass membrane protein</topology>
    </subcellularLocation>
</comment>
<geneLocation type="mitochondrion" evidence="10"/>
<keyword evidence="9" id="KW-0679">Respiratory chain</keyword>
<evidence type="ECO:0000256" key="8">
    <source>
        <dbReference type="ARBA" id="ARBA00049551"/>
    </source>
</evidence>
<dbReference type="PANTHER" id="PTHR11058:SF9">
    <property type="entry name" value="NADH-UBIQUINONE OXIDOREDUCTASE CHAIN 3"/>
    <property type="match status" value="1"/>
</dbReference>
<evidence type="ECO:0000256" key="4">
    <source>
        <dbReference type="ARBA" id="ARBA00022448"/>
    </source>
</evidence>
<keyword evidence="6 9" id="KW-1133">Transmembrane helix</keyword>
<protein>
    <recommendedName>
        <fullName evidence="3 9">NADH-ubiquinone oxidoreductase chain 3</fullName>
        <ecNumber evidence="9">7.1.1.2</ecNumber>
    </recommendedName>
</protein>
<dbReference type="AlphaFoldDB" id="A0A0K0M769"/>
<dbReference type="GO" id="GO:0030964">
    <property type="term" value="C:NADH dehydrogenase complex"/>
    <property type="evidence" value="ECO:0007669"/>
    <property type="project" value="TreeGrafter"/>
</dbReference>
<evidence type="ECO:0000256" key="9">
    <source>
        <dbReference type="RuleBase" id="RU003640"/>
    </source>
</evidence>
<sequence>MYLNYLFLFFISFFIMKISLILSLKLKLNMEKLSSFECGFNSIYYKRMPFSIRFFLITIIFLIFDIEIVLLLPMIFSFYFSNQIIWFYSSFFFILVLIIGLFYEWKNGALNWL</sequence>
<comment type="similarity">
    <text evidence="2 9">Belongs to the complex I subunit 3 family.</text>
</comment>
<dbReference type="Gene3D" id="1.20.58.1610">
    <property type="entry name" value="NADH:ubiquinone/plastoquinone oxidoreductase, chain 3"/>
    <property type="match status" value="1"/>
</dbReference>
<name>A0A0K0M769_9DIPT</name>
<accession>A0A0K0M769</accession>
<organism evidence="10">
    <name type="scientific">Orseolia oryzae</name>
    <name type="common">Asian rice gall midge</name>
    <dbReference type="NCBI Taxonomy" id="33408"/>
    <lineage>
        <taxon>Eukaryota</taxon>
        <taxon>Metazoa</taxon>
        <taxon>Ecdysozoa</taxon>
        <taxon>Arthropoda</taxon>
        <taxon>Hexapoda</taxon>
        <taxon>Insecta</taxon>
        <taxon>Pterygota</taxon>
        <taxon>Neoptera</taxon>
        <taxon>Endopterygota</taxon>
        <taxon>Diptera</taxon>
        <taxon>Nematocera</taxon>
        <taxon>Sciaroidea</taxon>
        <taxon>Cecidomyiidae</taxon>
        <taxon>Orseolia</taxon>
    </lineage>
</organism>
<dbReference type="InterPro" id="IPR038430">
    <property type="entry name" value="NDAH_ubi_oxred_su3_sf"/>
</dbReference>
<dbReference type="Pfam" id="PF00507">
    <property type="entry name" value="Oxidored_q4"/>
    <property type="match status" value="1"/>
</dbReference>